<dbReference type="InParanoid" id="A7AUQ1"/>
<gene>
    <name evidence="2" type="ORF">BBOV_II007120</name>
</gene>
<reference evidence="3" key="2">
    <citation type="journal article" date="2020" name="Data Brief">
        <title>Transcriptome dataset of Babesia bovis life stages within vertebrate and invertebrate hosts.</title>
        <authorList>
            <person name="Ueti M.W."/>
            <person name="Johnson W.C."/>
            <person name="Kappmeyer L.S."/>
            <person name="Herndon D.R."/>
            <person name="Mousel M.R."/>
            <person name="Reif K.E."/>
            <person name="Taus N.S."/>
            <person name="Ifeonu O.O."/>
            <person name="Silva J.C."/>
            <person name="Suarez C.E."/>
            <person name="Brayton K.A."/>
        </authorList>
    </citation>
    <scope>NUCLEOTIDE SEQUENCE [LARGE SCALE GENOMIC DNA]</scope>
</reference>
<dbReference type="AlphaFoldDB" id="A7AUQ1"/>
<proteinExistence type="predicted"/>
<evidence type="ECO:0000313" key="2">
    <source>
        <dbReference type="EMBL" id="EDO06662.1"/>
    </source>
</evidence>
<feature type="region of interest" description="Disordered" evidence="1">
    <location>
        <begin position="603"/>
        <end position="630"/>
    </location>
</feature>
<keyword evidence="3" id="KW-1185">Reference proteome</keyword>
<name>A7AUQ1_BABBO</name>
<feature type="compositionally biased region" description="Polar residues" evidence="1">
    <location>
        <begin position="611"/>
        <end position="622"/>
    </location>
</feature>
<reference evidence="3" key="3">
    <citation type="journal article" date="2021" name="Int. J. Parasitol.">
        <title>Comparative analysis of gene expression between Babesia bovis blood stages and kinetes allowed by improved genome annotation.</title>
        <authorList>
            <person name="Ueti M.W."/>
            <person name="Johnson W.C."/>
            <person name="Kappmeyer L.S."/>
            <person name="Herndon D.R."/>
            <person name="Mousel M.R."/>
            <person name="Reif K.E."/>
            <person name="Taus N.S."/>
            <person name="Ifeonu O.O."/>
            <person name="Silva J.C."/>
            <person name="Suarez C.E."/>
            <person name="Brayton K.A."/>
        </authorList>
    </citation>
    <scope>NUCLEOTIDE SEQUENCE [LARGE SCALE GENOMIC DNA]</scope>
</reference>
<dbReference type="OMA" id="QNDINGY"/>
<dbReference type="GeneID" id="5478464"/>
<protein>
    <submittedName>
        <fullName evidence="2">Uncharacterized protein</fullName>
    </submittedName>
</protein>
<sequence>MDTAPVNLDSNTVIHQSSNVPRSVGTEELNNDITRYASLQSSELPSEDPLSALPTSHKDGKTNLMSLASIETQPSFGQLNTNYARSELSFDGDKKVNGYGTQYNAFYGLENNWSYNNSQAIDPNDPLQNQLSLDSQASLYNSCTNSTVAKFEGEALQISNNQIQSFNQEHLQQQPILPVTYNQKVVATNPSIIVDRNERSLIVQWFENDVKREQRISYKKYGNAKAHQRAENLIAKLLNGSTFDQLYPEKGPPILTIFENVGVYQVSLTRDRILREWRVDWVNNTGAKMRARWSCKKVGNDEAKNRAEMFANSLIQGNFNPRLLHKATGTRLSRNDMKFSAVINENDYGKTDTVAPLTRVKKTDTKENSKKRRSTGNSSARKNNNKNNNLWKGDQVDYYKGNKMGSPDFHSVSTEGSFTGYYNVFAESDNKLPMQNGAFGPLGPHGDALIPHNWQNFSANQKMPYGQAHDWNYNDAQMDYMYNPMYGNMPGDNMTNVDWMGMPCMDNYATNGLDAPLTVCDLAEDNKQNGDAQNNNCYMPYYHMYQPTQNPCFQDSLCTQNTMTTTLNETESIPDHLSYSAPPYNDGEHKVPDLVLPQAYVTPQDSERTARSSCDTGKISQSRPDESNIETAKDIPNNISMTWPGYDGMMNNEYEMNGNIDMYLPENNIMPTQMLDPKKLNTDRTKHYEPNQMVHDVPDYFNSTNVHNGLHPQITKIVDNMGQVYY</sequence>
<dbReference type="eggNOG" id="ENOG502QUX8">
    <property type="taxonomic scope" value="Eukaryota"/>
</dbReference>
<dbReference type="RefSeq" id="XP_001610230.1">
    <property type="nucleotide sequence ID" value="XM_001610180.1"/>
</dbReference>
<dbReference type="KEGG" id="bbo:BBOV_II007120"/>
<dbReference type="Proteomes" id="UP000002173">
    <property type="component" value="Unassembled WGS sequence"/>
</dbReference>
<accession>A7AUQ1</accession>
<dbReference type="VEuPathDB" id="PiroplasmaDB:BBOV_II007120"/>
<comment type="caution">
    <text evidence="2">The sequence shown here is derived from an EMBL/GenBank/DDBJ whole genome shotgun (WGS) entry which is preliminary data.</text>
</comment>
<feature type="region of interest" description="Disordered" evidence="1">
    <location>
        <begin position="353"/>
        <end position="394"/>
    </location>
</feature>
<evidence type="ECO:0000256" key="1">
    <source>
        <dbReference type="SAM" id="MobiDB-lite"/>
    </source>
</evidence>
<dbReference type="EMBL" id="AAXT01000003">
    <property type="protein sequence ID" value="EDO06662.1"/>
    <property type="molecule type" value="Genomic_DNA"/>
</dbReference>
<reference evidence="2 3" key="1">
    <citation type="journal article" date="2007" name="PLoS Pathog.">
        <title>Genome sequence of Babesia bovis and comparative analysis of apicomplexan hemoprotozoa.</title>
        <authorList>
            <person name="Brayton K.A."/>
            <person name="Lau A.O.T."/>
            <person name="Herndon D.R."/>
            <person name="Hannick L."/>
            <person name="Kappmeyer L.S."/>
            <person name="Berens S.J."/>
            <person name="Bidwell S.L."/>
            <person name="Brown W.C."/>
            <person name="Crabtree J."/>
            <person name="Fadrosh D."/>
            <person name="Feldblum T."/>
            <person name="Forberger H.A."/>
            <person name="Haas B.J."/>
            <person name="Howell J.M."/>
            <person name="Khouri H."/>
            <person name="Koo H."/>
            <person name="Mann D.J."/>
            <person name="Norimine J."/>
            <person name="Paulsen I.T."/>
            <person name="Radune D."/>
            <person name="Ren Q."/>
            <person name="Smith R.K. Jr."/>
            <person name="Suarez C.E."/>
            <person name="White O."/>
            <person name="Wortman J.R."/>
            <person name="Knowles D.P. Jr."/>
            <person name="McElwain T.F."/>
            <person name="Nene V.M."/>
        </authorList>
    </citation>
    <scope>NUCLEOTIDE SEQUENCE [LARGE SCALE GENOMIC DNA]</scope>
    <source>
        <strain evidence="2">T2Bo</strain>
    </source>
</reference>
<organism evidence="2 3">
    <name type="scientific">Babesia bovis</name>
    <dbReference type="NCBI Taxonomy" id="5865"/>
    <lineage>
        <taxon>Eukaryota</taxon>
        <taxon>Sar</taxon>
        <taxon>Alveolata</taxon>
        <taxon>Apicomplexa</taxon>
        <taxon>Aconoidasida</taxon>
        <taxon>Piroplasmida</taxon>
        <taxon>Babesiidae</taxon>
        <taxon>Babesia</taxon>
    </lineage>
</organism>
<evidence type="ECO:0000313" key="3">
    <source>
        <dbReference type="Proteomes" id="UP000002173"/>
    </source>
</evidence>